<reference evidence="2" key="1">
    <citation type="journal article" date="2013" name="Nat. Commun.">
        <title>Whole-genome sequencing of Oryza brachyantha reveals mechanisms underlying Oryza genome evolution.</title>
        <authorList>
            <person name="Chen J."/>
            <person name="Huang Q."/>
            <person name="Gao D."/>
            <person name="Wang J."/>
            <person name="Lang Y."/>
            <person name="Liu T."/>
            <person name="Li B."/>
            <person name="Bai Z."/>
            <person name="Luis Goicoechea J."/>
            <person name="Liang C."/>
            <person name="Chen C."/>
            <person name="Zhang W."/>
            <person name="Sun S."/>
            <person name="Liao Y."/>
            <person name="Zhang X."/>
            <person name="Yang L."/>
            <person name="Song C."/>
            <person name="Wang M."/>
            <person name="Shi J."/>
            <person name="Liu G."/>
            <person name="Liu J."/>
            <person name="Zhou H."/>
            <person name="Zhou W."/>
            <person name="Yu Q."/>
            <person name="An N."/>
            <person name="Chen Y."/>
            <person name="Cai Q."/>
            <person name="Wang B."/>
            <person name="Liu B."/>
            <person name="Min J."/>
            <person name="Huang Y."/>
            <person name="Wu H."/>
            <person name="Li Z."/>
            <person name="Zhang Y."/>
            <person name="Yin Y."/>
            <person name="Song W."/>
            <person name="Jiang J."/>
            <person name="Jackson S.A."/>
            <person name="Wing R.A."/>
            <person name="Wang J."/>
            <person name="Chen M."/>
        </authorList>
    </citation>
    <scope>NUCLEOTIDE SEQUENCE [LARGE SCALE GENOMIC DNA]</scope>
    <source>
        <strain evidence="2">cv. IRGC 101232</strain>
    </source>
</reference>
<dbReference type="eggNOG" id="ENOG502SNFB">
    <property type="taxonomic scope" value="Eukaryota"/>
</dbReference>
<dbReference type="Proteomes" id="UP000006038">
    <property type="component" value="Chromosome 5"/>
</dbReference>
<dbReference type="Gramene" id="OB05G30620.1">
    <property type="protein sequence ID" value="OB05G30620.1"/>
    <property type="gene ID" value="OB05G30620"/>
</dbReference>
<sequence>MQVGNGKNGWSYLPMMYLDESCAATTSARSCILTPWWPSYFSLRPRRMLMVSGTLGSATYTCWNRLSNAASFSTYLRYSSSVVAPMHRSWPLASIGLNRLAASMDPSVLPAPRTRCISSMKRITLPSASSTSWSTALSRSSNSPRYLAPATSAPMSSAMRRTSRRLLGTSPRTMRCARPSTTAGLPTPGSPMRTGLFFVRRDRMRTTRRISSSRPMTGSSLPACSTRSRPYVLSAWKLVSPDADSTLRPSAPRSFSSSARTRPADTPASLRQSESCESSRSPSSSWSTARWESPRFFCADCARRMTLIKAVDAGTVSGGGDCDGSFLSAPLTTLSNESGAPASPPDACDTACRRIPPLSAASAAARCSGVSCAWPASDAISCAATSASLVLCVKLSGFMADAAPRTNPTATYTNQISKSSQVSLNARGKNCLAFDLNCGRRRQRAMSI</sequence>
<dbReference type="HOGENOM" id="CLU_611639_0_0_1"/>
<evidence type="ECO:0000256" key="1">
    <source>
        <dbReference type="SAM" id="MobiDB-lite"/>
    </source>
</evidence>
<name>J3M8Y8_ORYBR</name>
<protein>
    <submittedName>
        <fullName evidence="2">Uncharacterized protein</fullName>
    </submittedName>
</protein>
<dbReference type="EnsemblPlants" id="OB05G30620.1">
    <property type="protein sequence ID" value="OB05G30620.1"/>
    <property type="gene ID" value="OB05G30620"/>
</dbReference>
<feature type="region of interest" description="Disordered" evidence="1">
    <location>
        <begin position="133"/>
        <end position="225"/>
    </location>
</feature>
<evidence type="ECO:0000313" key="2">
    <source>
        <dbReference type="EnsemblPlants" id="OB05G30620.1"/>
    </source>
</evidence>
<feature type="compositionally biased region" description="Low complexity" evidence="1">
    <location>
        <begin position="133"/>
        <end position="159"/>
    </location>
</feature>
<keyword evidence="3" id="KW-1185">Reference proteome</keyword>
<accession>J3M8Y8</accession>
<dbReference type="AlphaFoldDB" id="J3M8Y8"/>
<reference evidence="2" key="2">
    <citation type="submission" date="2013-04" db="UniProtKB">
        <authorList>
            <consortium name="EnsemblPlants"/>
        </authorList>
    </citation>
    <scope>IDENTIFICATION</scope>
</reference>
<dbReference type="AntiFam" id="ANF00122">
    <property type="entry name" value="Shadow ORF (opposite clpB)"/>
</dbReference>
<feature type="compositionally biased region" description="Low complexity" evidence="1">
    <location>
        <begin position="269"/>
        <end position="288"/>
    </location>
</feature>
<feature type="region of interest" description="Disordered" evidence="1">
    <location>
        <begin position="243"/>
        <end position="288"/>
    </location>
</feature>
<dbReference type="OMA" id="MYLDESC"/>
<organism evidence="2">
    <name type="scientific">Oryza brachyantha</name>
    <name type="common">malo sina</name>
    <dbReference type="NCBI Taxonomy" id="4533"/>
    <lineage>
        <taxon>Eukaryota</taxon>
        <taxon>Viridiplantae</taxon>
        <taxon>Streptophyta</taxon>
        <taxon>Embryophyta</taxon>
        <taxon>Tracheophyta</taxon>
        <taxon>Spermatophyta</taxon>
        <taxon>Magnoliopsida</taxon>
        <taxon>Liliopsida</taxon>
        <taxon>Poales</taxon>
        <taxon>Poaceae</taxon>
        <taxon>BOP clade</taxon>
        <taxon>Oryzoideae</taxon>
        <taxon>Oryzeae</taxon>
        <taxon>Oryzinae</taxon>
        <taxon>Oryza</taxon>
    </lineage>
</organism>
<feature type="compositionally biased region" description="Low complexity" evidence="1">
    <location>
        <begin position="248"/>
        <end position="261"/>
    </location>
</feature>
<proteinExistence type="predicted"/>
<evidence type="ECO:0000313" key="3">
    <source>
        <dbReference type="Proteomes" id="UP000006038"/>
    </source>
</evidence>